<feature type="transmembrane region" description="Helical" evidence="6">
    <location>
        <begin position="17"/>
        <end position="35"/>
    </location>
</feature>
<sequence length="398" mass="42854">MSTTTVMSTKETHLSRGLILILATACGMAVANLYYNQPLLADISHSFHSTPQKVGIISMCTQIGYAVGMLLFVPLADIRERRKLISILLLAVSLFLIGVATAQNLLWLDIASLAVGITTVVPQVIVPMVAQFADPAQRGKIIGTVMSGLLIGILLARTVSGFIGSFIGWRGMYWIAAAMMLFLVLLLRLLLPQNYPTSTLRYGQLVKSIGRLVVSQRTLREAAMMGAMFFGAFSVFWTSLAFFLEGAPYHLGSQVAGLFGLVGVVGAMIAPLAGRLADRFPAKVIIGIAGGINLLSFVFFWLFGAHVWGLIVGVILLDMGVQGAQILNQTRIYSLVPEARSRLNTVYMVSSFIGGAIGSSLGSYAWTVWHWQGVCFAGGAMAILGVLVWALHRIGERA</sequence>
<dbReference type="InterPro" id="IPR036259">
    <property type="entry name" value="MFS_trans_sf"/>
</dbReference>
<evidence type="ECO:0000256" key="1">
    <source>
        <dbReference type="ARBA" id="ARBA00004651"/>
    </source>
</evidence>
<reference evidence="9" key="1">
    <citation type="journal article" date="2019" name="Int. J. Syst. Evol. Microbiol.">
        <title>The Global Catalogue of Microorganisms (GCM) 10K type strain sequencing project: providing services to taxonomists for standard genome sequencing and annotation.</title>
        <authorList>
            <consortium name="The Broad Institute Genomics Platform"/>
            <consortium name="The Broad Institute Genome Sequencing Center for Infectious Disease"/>
            <person name="Wu L."/>
            <person name="Ma J."/>
        </authorList>
    </citation>
    <scope>NUCLEOTIDE SEQUENCE [LARGE SCALE GENOMIC DNA]</scope>
    <source>
        <strain evidence="9">CGMCC 1.12286</strain>
    </source>
</reference>
<evidence type="ECO:0000256" key="5">
    <source>
        <dbReference type="ARBA" id="ARBA00023136"/>
    </source>
</evidence>
<dbReference type="Proteomes" id="UP001597079">
    <property type="component" value="Unassembled WGS sequence"/>
</dbReference>
<dbReference type="CDD" id="cd17324">
    <property type="entry name" value="MFS_NepI_like"/>
    <property type="match status" value="1"/>
</dbReference>
<feature type="transmembrane region" description="Helical" evidence="6">
    <location>
        <begin position="255"/>
        <end position="273"/>
    </location>
</feature>
<name>A0ABW4JTA2_9BACL</name>
<keyword evidence="3 6" id="KW-0812">Transmembrane</keyword>
<feature type="transmembrane region" description="Helical" evidence="6">
    <location>
        <begin position="307"/>
        <end position="324"/>
    </location>
</feature>
<evidence type="ECO:0000256" key="6">
    <source>
        <dbReference type="SAM" id="Phobius"/>
    </source>
</evidence>
<feature type="transmembrane region" description="Helical" evidence="6">
    <location>
        <begin position="371"/>
        <end position="391"/>
    </location>
</feature>
<keyword evidence="5 6" id="KW-0472">Membrane</keyword>
<evidence type="ECO:0000256" key="3">
    <source>
        <dbReference type="ARBA" id="ARBA00022692"/>
    </source>
</evidence>
<feature type="transmembrane region" description="Helical" evidence="6">
    <location>
        <begin position="87"/>
        <end position="107"/>
    </location>
</feature>
<feature type="transmembrane region" description="Helical" evidence="6">
    <location>
        <begin position="173"/>
        <end position="191"/>
    </location>
</feature>
<dbReference type="InterPro" id="IPR020846">
    <property type="entry name" value="MFS_dom"/>
</dbReference>
<feature type="transmembrane region" description="Helical" evidence="6">
    <location>
        <begin position="280"/>
        <end position="301"/>
    </location>
</feature>
<dbReference type="PANTHER" id="PTHR42910:SF1">
    <property type="entry name" value="MAJOR FACILITATOR SUPERFAMILY (MFS) PROFILE DOMAIN-CONTAINING PROTEIN"/>
    <property type="match status" value="1"/>
</dbReference>
<feature type="domain" description="Major facilitator superfamily (MFS) profile" evidence="7">
    <location>
        <begin position="18"/>
        <end position="397"/>
    </location>
</feature>
<evidence type="ECO:0000256" key="2">
    <source>
        <dbReference type="ARBA" id="ARBA00022448"/>
    </source>
</evidence>
<dbReference type="PROSITE" id="PS50850">
    <property type="entry name" value="MFS"/>
    <property type="match status" value="1"/>
</dbReference>
<dbReference type="PANTHER" id="PTHR42910">
    <property type="entry name" value="TRANSPORTER SCO4007-RELATED"/>
    <property type="match status" value="1"/>
</dbReference>
<comment type="subcellular location">
    <subcellularLocation>
        <location evidence="1">Cell membrane</location>
        <topology evidence="1">Multi-pass membrane protein</topology>
    </subcellularLocation>
</comment>
<protein>
    <submittedName>
        <fullName evidence="8">MFS transporter</fullName>
    </submittedName>
</protein>
<dbReference type="Pfam" id="PF07690">
    <property type="entry name" value="MFS_1"/>
    <property type="match status" value="1"/>
</dbReference>
<proteinExistence type="predicted"/>
<dbReference type="Gene3D" id="1.20.1250.20">
    <property type="entry name" value="MFS general substrate transporter like domains"/>
    <property type="match status" value="1"/>
</dbReference>
<evidence type="ECO:0000256" key="4">
    <source>
        <dbReference type="ARBA" id="ARBA00022989"/>
    </source>
</evidence>
<keyword evidence="9" id="KW-1185">Reference proteome</keyword>
<evidence type="ECO:0000313" key="8">
    <source>
        <dbReference type="EMBL" id="MFD1678127.1"/>
    </source>
</evidence>
<keyword evidence="4 6" id="KW-1133">Transmembrane helix</keyword>
<dbReference type="EMBL" id="JBHUCX010000100">
    <property type="protein sequence ID" value="MFD1678127.1"/>
    <property type="molecule type" value="Genomic_DNA"/>
</dbReference>
<keyword evidence="2" id="KW-0813">Transport</keyword>
<feature type="transmembrane region" description="Helical" evidence="6">
    <location>
        <begin position="55"/>
        <end position="75"/>
    </location>
</feature>
<dbReference type="RefSeq" id="WP_377946124.1">
    <property type="nucleotide sequence ID" value="NZ_JBHUCX010000100.1"/>
</dbReference>
<dbReference type="InterPro" id="IPR011701">
    <property type="entry name" value="MFS"/>
</dbReference>
<dbReference type="SUPFAM" id="SSF103473">
    <property type="entry name" value="MFS general substrate transporter"/>
    <property type="match status" value="1"/>
</dbReference>
<feature type="transmembrane region" description="Helical" evidence="6">
    <location>
        <begin position="113"/>
        <end position="133"/>
    </location>
</feature>
<gene>
    <name evidence="8" type="ORF">ACFSB2_26005</name>
</gene>
<evidence type="ECO:0000313" key="9">
    <source>
        <dbReference type="Proteomes" id="UP001597079"/>
    </source>
</evidence>
<organism evidence="8 9">
    <name type="scientific">Alicyclobacillus fodiniaquatilis</name>
    <dbReference type="NCBI Taxonomy" id="1661150"/>
    <lineage>
        <taxon>Bacteria</taxon>
        <taxon>Bacillati</taxon>
        <taxon>Bacillota</taxon>
        <taxon>Bacilli</taxon>
        <taxon>Bacillales</taxon>
        <taxon>Alicyclobacillaceae</taxon>
        <taxon>Alicyclobacillus</taxon>
    </lineage>
</organism>
<feature type="transmembrane region" description="Helical" evidence="6">
    <location>
        <begin position="222"/>
        <end position="243"/>
    </location>
</feature>
<feature type="transmembrane region" description="Helical" evidence="6">
    <location>
        <begin position="145"/>
        <end position="167"/>
    </location>
</feature>
<feature type="transmembrane region" description="Helical" evidence="6">
    <location>
        <begin position="345"/>
        <end position="365"/>
    </location>
</feature>
<evidence type="ECO:0000259" key="7">
    <source>
        <dbReference type="PROSITE" id="PS50850"/>
    </source>
</evidence>
<comment type="caution">
    <text evidence="8">The sequence shown here is derived from an EMBL/GenBank/DDBJ whole genome shotgun (WGS) entry which is preliminary data.</text>
</comment>
<accession>A0ABW4JTA2</accession>